<dbReference type="Proteomes" id="UP000448943">
    <property type="component" value="Unassembled WGS sequence"/>
</dbReference>
<dbReference type="PROSITE" id="PS50267">
    <property type="entry name" value="NA_NEUROTRAN_SYMP_3"/>
    <property type="match status" value="1"/>
</dbReference>
<evidence type="ECO:0000256" key="4">
    <source>
        <dbReference type="ARBA" id="ARBA00022989"/>
    </source>
</evidence>
<keyword evidence="2 6" id="KW-0813">Transport</keyword>
<comment type="similarity">
    <text evidence="6">Belongs to the sodium:neurotransmitter symporter (SNF) (TC 2.A.22) family.</text>
</comment>
<feature type="transmembrane region" description="Helical" evidence="7">
    <location>
        <begin position="85"/>
        <end position="109"/>
    </location>
</feature>
<feature type="transmembrane region" description="Helical" evidence="7">
    <location>
        <begin position="268"/>
        <end position="293"/>
    </location>
</feature>
<name>A0A6N9PZE1_9BACL</name>
<dbReference type="Pfam" id="PF00209">
    <property type="entry name" value="SNF"/>
    <property type="match status" value="1"/>
</dbReference>
<feature type="transmembrane region" description="Helical" evidence="7">
    <location>
        <begin position="437"/>
        <end position="460"/>
    </location>
</feature>
<dbReference type="RefSeq" id="WP_160645148.1">
    <property type="nucleotide sequence ID" value="NZ_SIJB01000013.1"/>
</dbReference>
<feature type="transmembrane region" description="Helical" evidence="7">
    <location>
        <begin position="43"/>
        <end position="64"/>
    </location>
</feature>
<comment type="subcellular location">
    <subcellularLocation>
        <location evidence="1">Membrane</location>
        <topology evidence="1">Multi-pass membrane protein</topology>
    </subcellularLocation>
</comment>
<dbReference type="NCBIfam" id="NF037979">
    <property type="entry name" value="Na_transp"/>
    <property type="match status" value="1"/>
</dbReference>
<dbReference type="SUPFAM" id="SSF161070">
    <property type="entry name" value="SNF-like"/>
    <property type="match status" value="1"/>
</dbReference>
<protein>
    <recommendedName>
        <fullName evidence="6">Transporter</fullName>
    </recommendedName>
</protein>
<feature type="transmembrane region" description="Helical" evidence="7">
    <location>
        <begin position="327"/>
        <end position="356"/>
    </location>
</feature>
<dbReference type="GO" id="GO:0016020">
    <property type="term" value="C:membrane"/>
    <property type="evidence" value="ECO:0007669"/>
    <property type="project" value="UniProtKB-SubCell"/>
</dbReference>
<keyword evidence="6" id="KW-0769">Symport</keyword>
<evidence type="ECO:0000256" key="1">
    <source>
        <dbReference type="ARBA" id="ARBA00004141"/>
    </source>
</evidence>
<feature type="transmembrane region" description="Helical" evidence="7">
    <location>
        <begin position="231"/>
        <end position="256"/>
    </location>
</feature>
<keyword evidence="3 6" id="KW-0812">Transmembrane</keyword>
<feature type="transmembrane region" description="Helical" evidence="7">
    <location>
        <begin position="12"/>
        <end position="31"/>
    </location>
</feature>
<dbReference type="EMBL" id="SIJB01000013">
    <property type="protein sequence ID" value="NBI28357.1"/>
    <property type="molecule type" value="Genomic_DNA"/>
</dbReference>
<feature type="transmembrane region" description="Helical" evidence="7">
    <location>
        <begin position="397"/>
        <end position="417"/>
    </location>
</feature>
<evidence type="ECO:0000256" key="3">
    <source>
        <dbReference type="ARBA" id="ARBA00022692"/>
    </source>
</evidence>
<keyword evidence="5 7" id="KW-0472">Membrane</keyword>
<comment type="caution">
    <text evidence="8">The sequence shown here is derived from an EMBL/GenBank/DDBJ whole genome shotgun (WGS) entry which is preliminary data.</text>
</comment>
<evidence type="ECO:0000256" key="6">
    <source>
        <dbReference type="RuleBase" id="RU003732"/>
    </source>
</evidence>
<dbReference type="InterPro" id="IPR037272">
    <property type="entry name" value="SNS_sf"/>
</dbReference>
<sequence length="514" mass="56918">MENREQWGSRVGFILAAIGSAIGLGNIWRFPYVAYENGGGAFLIPYFFALLTAGIPILILEFGVGRSKRGSAPLSFSRLSKRFEWLGWFQTFLSFGIITFYSVVIAWAINYTIFSFNLKWGDDTESYFFGEYLNATAPSGLNLGGIQWQIFIPLIIVWALLFFTISRGIKKGIEKLSLIFMPILLVLMVIIVLRAITLPGALDGLNHLFTPDFAHILPSFLGGDNPDWDQVWIAAYGQIFFSLSIAFAIMITYSSYLPKEKDVNNSAFITAFSNSGFSFLAAIGVFAALGFMANQSGSDVADVVSGGLGLAFVAFPTIISEFPAFNAFFGVLFFMTLVIAGFTSAISIVEVVVSSITDKLKVSRTKATLWICIIGFLISMIFITGTGLYFFDTLDHFINSFGIAISGFLELILLGWFIKVATIREENNLVSDFKIGYWWDIMIKIVTPIMLGYMIILNIISESTGLYGGLPLPVILIFGWGALLIMLIVAVIMSNLQWKDNQEERIPKTKSVTK</sequence>
<evidence type="ECO:0000256" key="5">
    <source>
        <dbReference type="ARBA" id="ARBA00023136"/>
    </source>
</evidence>
<dbReference type="OrthoDB" id="9762833at2"/>
<accession>A0A6N9PZE1</accession>
<proteinExistence type="inferred from homology"/>
<keyword evidence="9" id="KW-1185">Reference proteome</keyword>
<keyword evidence="4 7" id="KW-1133">Transmembrane helix</keyword>
<dbReference type="GO" id="GO:0015293">
    <property type="term" value="F:symporter activity"/>
    <property type="evidence" value="ECO:0007669"/>
    <property type="project" value="UniProtKB-KW"/>
</dbReference>
<feature type="transmembrane region" description="Helical" evidence="7">
    <location>
        <begin position="177"/>
        <end position="196"/>
    </location>
</feature>
<evidence type="ECO:0000256" key="7">
    <source>
        <dbReference type="SAM" id="Phobius"/>
    </source>
</evidence>
<dbReference type="InterPro" id="IPR000175">
    <property type="entry name" value="Na/ntran_symport"/>
</dbReference>
<gene>
    <name evidence="8" type="ORF">ERL59_05250</name>
</gene>
<dbReference type="PROSITE" id="PS00610">
    <property type="entry name" value="NA_NEUROTRAN_SYMP_1"/>
    <property type="match status" value="1"/>
</dbReference>
<dbReference type="CDD" id="cd10334">
    <property type="entry name" value="SLC6sbd_u1"/>
    <property type="match status" value="1"/>
</dbReference>
<evidence type="ECO:0000313" key="9">
    <source>
        <dbReference type="Proteomes" id="UP000448943"/>
    </source>
</evidence>
<feature type="transmembrane region" description="Helical" evidence="7">
    <location>
        <begin position="146"/>
        <end position="165"/>
    </location>
</feature>
<evidence type="ECO:0000313" key="8">
    <source>
        <dbReference type="EMBL" id="NBI28357.1"/>
    </source>
</evidence>
<dbReference type="PANTHER" id="PTHR42948">
    <property type="entry name" value="TRANSPORTER"/>
    <property type="match status" value="1"/>
</dbReference>
<feature type="transmembrane region" description="Helical" evidence="7">
    <location>
        <begin position="472"/>
        <end position="496"/>
    </location>
</feature>
<dbReference type="PANTHER" id="PTHR42948:SF1">
    <property type="entry name" value="TRANSPORTER"/>
    <property type="match status" value="1"/>
</dbReference>
<feature type="transmembrane region" description="Helical" evidence="7">
    <location>
        <begin position="368"/>
        <end position="391"/>
    </location>
</feature>
<evidence type="ECO:0000256" key="2">
    <source>
        <dbReference type="ARBA" id="ARBA00022448"/>
    </source>
</evidence>
<reference evidence="8 9" key="1">
    <citation type="submission" date="2019-01" db="EMBL/GenBank/DDBJ databases">
        <title>Chengkuizengella sp. nov., isolated from deep-sea sediment of East Pacific Ocean.</title>
        <authorList>
            <person name="Yang J."/>
            <person name="Lai Q."/>
            <person name="Shao Z."/>
        </authorList>
    </citation>
    <scope>NUCLEOTIDE SEQUENCE [LARGE SCALE GENOMIC DNA]</scope>
    <source>
        <strain evidence="8 9">YPA3-1-1</strain>
    </source>
</reference>
<dbReference type="AlphaFoldDB" id="A0A6N9PZE1"/>
<dbReference type="PRINTS" id="PR00176">
    <property type="entry name" value="NANEUSMPORT"/>
</dbReference>
<organism evidence="8 9">
    <name type="scientific">Chengkuizengella marina</name>
    <dbReference type="NCBI Taxonomy" id="2507566"/>
    <lineage>
        <taxon>Bacteria</taxon>
        <taxon>Bacillati</taxon>
        <taxon>Bacillota</taxon>
        <taxon>Bacilli</taxon>
        <taxon>Bacillales</taxon>
        <taxon>Paenibacillaceae</taxon>
        <taxon>Chengkuizengella</taxon>
    </lineage>
</organism>